<accession>A0ACA9KM31</accession>
<keyword evidence="2" id="KW-1185">Reference proteome</keyword>
<evidence type="ECO:0000313" key="1">
    <source>
        <dbReference type="EMBL" id="CAG8481768.1"/>
    </source>
</evidence>
<dbReference type="EMBL" id="CAJVPU010001479">
    <property type="protein sequence ID" value="CAG8481768.1"/>
    <property type="molecule type" value="Genomic_DNA"/>
</dbReference>
<gene>
    <name evidence="1" type="ORF">DHETER_LOCUS2156</name>
</gene>
<comment type="caution">
    <text evidence="1">The sequence shown here is derived from an EMBL/GenBank/DDBJ whole genome shotgun (WGS) entry which is preliminary data.</text>
</comment>
<name>A0ACA9KM31_9GLOM</name>
<dbReference type="Proteomes" id="UP000789702">
    <property type="component" value="Unassembled WGS sequence"/>
</dbReference>
<sequence length="117" mass="13595">MLKKDKFVTEYLRTNDAESKKFKHESIPDEKKTLLGSIVTANDIQEEFDRNSSILINIVSVKPITLSSNYEKKVLEKVQAHFQKQFISKKNSYTEVEKLWFDSTNPKRESKIPGSIQ</sequence>
<evidence type="ECO:0000313" key="2">
    <source>
        <dbReference type="Proteomes" id="UP000789702"/>
    </source>
</evidence>
<protein>
    <submittedName>
        <fullName evidence="1">9800_t:CDS:1</fullName>
    </submittedName>
</protein>
<organism evidence="1 2">
    <name type="scientific">Dentiscutata heterogama</name>
    <dbReference type="NCBI Taxonomy" id="1316150"/>
    <lineage>
        <taxon>Eukaryota</taxon>
        <taxon>Fungi</taxon>
        <taxon>Fungi incertae sedis</taxon>
        <taxon>Mucoromycota</taxon>
        <taxon>Glomeromycotina</taxon>
        <taxon>Glomeromycetes</taxon>
        <taxon>Diversisporales</taxon>
        <taxon>Gigasporaceae</taxon>
        <taxon>Dentiscutata</taxon>
    </lineage>
</organism>
<reference evidence="1" key="1">
    <citation type="submission" date="2021-06" db="EMBL/GenBank/DDBJ databases">
        <authorList>
            <person name="Kallberg Y."/>
            <person name="Tangrot J."/>
            <person name="Rosling A."/>
        </authorList>
    </citation>
    <scope>NUCLEOTIDE SEQUENCE</scope>
    <source>
        <strain evidence="1">IL203A</strain>
    </source>
</reference>
<proteinExistence type="predicted"/>